<evidence type="ECO:0000313" key="1">
    <source>
        <dbReference type="Proteomes" id="UP000694845"/>
    </source>
</evidence>
<dbReference type="AlphaFoldDB" id="A0A8B7XZ33"/>
<dbReference type="Proteomes" id="UP000694845">
    <property type="component" value="Unplaced"/>
</dbReference>
<dbReference type="OrthoDB" id="10051210at2759"/>
<dbReference type="OMA" id="HELCESN"/>
<dbReference type="KEGG" id="aplc:110976500"/>
<sequence>MKIRTLLATGGFNIRQWASNIPSVVADLPAAARSDGFDLWHVFGQSDTPEATLGLQWKCDADDLGYKHRPIAYQMLNLGTVYKIMASQYDPIGFVAPFTARAKVIVQDLWKSKRTWDDPIEFGDILTRWHTWEQELADLPKLRLPRCYTPPEVDTKTTNREVHIFSDASERVYGSVAYLRTEGHKGSIHTSFILSCSRVAPKGQLSIPRLELSAALVGAQLANLLRKELTLSIQKITLWSDSTTALCWLKSDSCRYKVFVGTRVAEIQSLSNPENWCYVDTANNPADDITRGKTVYELSNEQRWRNGQSFLSLPPHRWPASPLVDEPDDTVELKGATFCGAITVKEPQLPNPEQYRSWNGLIRAFKELHDAAATADISPSTLVKREEVIEIKLLLQVQVDCFPQEVHALMQNKQLPSGSR</sequence>
<evidence type="ECO:0000313" key="2">
    <source>
        <dbReference type="RefSeq" id="XP_022085512.1"/>
    </source>
</evidence>
<dbReference type="InterPro" id="IPR008042">
    <property type="entry name" value="Retrotrans_Pao"/>
</dbReference>
<dbReference type="Pfam" id="PF05380">
    <property type="entry name" value="Peptidase_A17"/>
    <property type="match status" value="1"/>
</dbReference>
<dbReference type="RefSeq" id="XP_022085512.1">
    <property type="nucleotide sequence ID" value="XM_022229820.1"/>
</dbReference>
<organism evidence="1 2">
    <name type="scientific">Acanthaster planci</name>
    <name type="common">Crown-of-thorns starfish</name>
    <dbReference type="NCBI Taxonomy" id="133434"/>
    <lineage>
        <taxon>Eukaryota</taxon>
        <taxon>Metazoa</taxon>
        <taxon>Echinodermata</taxon>
        <taxon>Eleutherozoa</taxon>
        <taxon>Asterozoa</taxon>
        <taxon>Asteroidea</taxon>
        <taxon>Valvatacea</taxon>
        <taxon>Valvatida</taxon>
        <taxon>Acanthasteridae</taxon>
        <taxon>Acanthaster</taxon>
    </lineage>
</organism>
<gene>
    <name evidence="2" type="primary">LOC110976500</name>
</gene>
<proteinExistence type="predicted"/>
<protein>
    <submittedName>
        <fullName evidence="2">Uncharacterized protein LOC110976500</fullName>
    </submittedName>
</protein>
<reference evidence="2" key="1">
    <citation type="submission" date="2025-08" db="UniProtKB">
        <authorList>
            <consortium name="RefSeq"/>
        </authorList>
    </citation>
    <scope>IDENTIFICATION</scope>
</reference>
<dbReference type="PANTHER" id="PTHR47331">
    <property type="entry name" value="PHD-TYPE DOMAIN-CONTAINING PROTEIN"/>
    <property type="match status" value="1"/>
</dbReference>
<dbReference type="GeneID" id="110976500"/>
<accession>A0A8B7XZ33</accession>
<dbReference type="PANTHER" id="PTHR47331:SF5">
    <property type="entry name" value="RIBONUCLEASE H"/>
    <property type="match status" value="1"/>
</dbReference>
<name>A0A8B7XZ33_ACAPL</name>
<keyword evidence="1" id="KW-1185">Reference proteome</keyword>